<feature type="compositionally biased region" description="Basic and acidic residues" evidence="8">
    <location>
        <begin position="1157"/>
        <end position="1173"/>
    </location>
</feature>
<protein>
    <recommendedName>
        <fullName evidence="12">Transmembrane and coiled-coil domain-containing protein 4</fullName>
    </recommendedName>
</protein>
<feature type="compositionally biased region" description="Basic and acidic residues" evidence="8">
    <location>
        <begin position="255"/>
        <end position="267"/>
    </location>
</feature>
<evidence type="ECO:0008006" key="12">
    <source>
        <dbReference type="Google" id="ProtNLM"/>
    </source>
</evidence>
<dbReference type="InterPro" id="IPR007941">
    <property type="entry name" value="DUF726"/>
</dbReference>
<dbReference type="Proteomes" id="UP001301350">
    <property type="component" value="Unassembled WGS sequence"/>
</dbReference>
<feature type="region of interest" description="Disordered" evidence="8">
    <location>
        <begin position="596"/>
        <end position="642"/>
    </location>
</feature>
<evidence type="ECO:0000256" key="1">
    <source>
        <dbReference type="ARBA" id="ARBA00004141"/>
    </source>
</evidence>
<feature type="compositionally biased region" description="Basic residues" evidence="8">
    <location>
        <begin position="1138"/>
        <end position="1156"/>
    </location>
</feature>
<evidence type="ECO:0000313" key="11">
    <source>
        <dbReference type="Proteomes" id="UP001301350"/>
    </source>
</evidence>
<keyword evidence="11" id="KW-1185">Reference proteome</keyword>
<name>A0AAV9J158_CYACA</name>
<dbReference type="Pfam" id="PF05277">
    <property type="entry name" value="DUF726"/>
    <property type="match status" value="2"/>
</dbReference>
<evidence type="ECO:0000256" key="6">
    <source>
        <dbReference type="ARBA" id="ARBA00022989"/>
    </source>
</evidence>
<feature type="compositionally biased region" description="Low complexity" evidence="8">
    <location>
        <begin position="779"/>
        <end position="809"/>
    </location>
</feature>
<feature type="compositionally biased region" description="Polar residues" evidence="8">
    <location>
        <begin position="309"/>
        <end position="320"/>
    </location>
</feature>
<comment type="subcellular location">
    <subcellularLocation>
        <location evidence="1">Membrane</location>
        <topology evidence="1">Multi-pass membrane protein</topology>
    </subcellularLocation>
</comment>
<organism evidence="10 11">
    <name type="scientific">Cyanidium caldarium</name>
    <name type="common">Red alga</name>
    <dbReference type="NCBI Taxonomy" id="2771"/>
    <lineage>
        <taxon>Eukaryota</taxon>
        <taxon>Rhodophyta</taxon>
        <taxon>Bangiophyceae</taxon>
        <taxon>Cyanidiales</taxon>
        <taxon>Cyanidiaceae</taxon>
        <taxon>Cyanidium</taxon>
    </lineage>
</organism>
<feature type="compositionally biased region" description="Basic and acidic residues" evidence="8">
    <location>
        <begin position="193"/>
        <end position="209"/>
    </location>
</feature>
<dbReference type="GO" id="GO:0005524">
    <property type="term" value="F:ATP binding"/>
    <property type="evidence" value="ECO:0007669"/>
    <property type="project" value="UniProtKB-KW"/>
</dbReference>
<feature type="region of interest" description="Disordered" evidence="8">
    <location>
        <begin position="1111"/>
        <end position="1207"/>
    </location>
</feature>
<evidence type="ECO:0000256" key="9">
    <source>
        <dbReference type="SAM" id="Phobius"/>
    </source>
</evidence>
<dbReference type="PANTHER" id="PTHR17920:SF3">
    <property type="entry name" value="TRANSMEMBRANE AND COILED-COIL DOMAIN-CONTAINING PROTEIN 4"/>
    <property type="match status" value="1"/>
</dbReference>
<evidence type="ECO:0000256" key="4">
    <source>
        <dbReference type="ARBA" id="ARBA00022741"/>
    </source>
</evidence>
<accession>A0AAV9J158</accession>
<feature type="transmembrane region" description="Helical" evidence="9">
    <location>
        <begin position="504"/>
        <end position="530"/>
    </location>
</feature>
<comment type="similarity">
    <text evidence="2">Belongs to the TMCO4 family.</text>
</comment>
<keyword evidence="3 9" id="KW-0812">Transmembrane</keyword>
<feature type="compositionally biased region" description="Basic residues" evidence="8">
    <location>
        <begin position="1432"/>
        <end position="1444"/>
    </location>
</feature>
<feature type="compositionally biased region" description="Polar residues" evidence="8">
    <location>
        <begin position="148"/>
        <end position="158"/>
    </location>
</feature>
<evidence type="ECO:0000313" key="10">
    <source>
        <dbReference type="EMBL" id="KAK4538141.1"/>
    </source>
</evidence>
<feature type="compositionally biased region" description="Low complexity" evidence="8">
    <location>
        <begin position="600"/>
        <end position="626"/>
    </location>
</feature>
<evidence type="ECO:0000256" key="3">
    <source>
        <dbReference type="ARBA" id="ARBA00022692"/>
    </source>
</evidence>
<reference evidence="10 11" key="1">
    <citation type="submission" date="2022-07" db="EMBL/GenBank/DDBJ databases">
        <title>Genome-wide signatures of adaptation to extreme environments.</title>
        <authorList>
            <person name="Cho C.H."/>
            <person name="Yoon H.S."/>
        </authorList>
    </citation>
    <scope>NUCLEOTIDE SEQUENCE [LARGE SCALE GENOMIC DNA]</scope>
    <source>
        <strain evidence="10 11">DBV 063 E5</strain>
    </source>
</reference>
<dbReference type="SUPFAM" id="SSF100920">
    <property type="entry name" value="Heat shock protein 70kD (HSP70), peptide-binding domain"/>
    <property type="match status" value="1"/>
</dbReference>
<dbReference type="InterPro" id="IPR029058">
    <property type="entry name" value="AB_hydrolase_fold"/>
</dbReference>
<feature type="compositionally biased region" description="Basic and acidic residues" evidence="8">
    <location>
        <begin position="1452"/>
        <end position="1462"/>
    </location>
</feature>
<dbReference type="Pfam" id="PF00012">
    <property type="entry name" value="HSP70"/>
    <property type="match status" value="1"/>
</dbReference>
<gene>
    <name evidence="10" type="ORF">CDCA_CDCA16G4166</name>
</gene>
<dbReference type="GO" id="GO:0016020">
    <property type="term" value="C:membrane"/>
    <property type="evidence" value="ECO:0007669"/>
    <property type="project" value="UniProtKB-SubCell"/>
</dbReference>
<feature type="compositionally biased region" description="Basic and acidic residues" evidence="8">
    <location>
        <begin position="24"/>
        <end position="49"/>
    </location>
</feature>
<evidence type="ECO:0000256" key="7">
    <source>
        <dbReference type="ARBA" id="ARBA00023136"/>
    </source>
</evidence>
<feature type="transmembrane region" description="Helical" evidence="9">
    <location>
        <begin position="550"/>
        <end position="569"/>
    </location>
</feature>
<dbReference type="InterPro" id="IPR029047">
    <property type="entry name" value="HSP70_peptide-bd_sf"/>
</dbReference>
<keyword evidence="6 9" id="KW-1133">Transmembrane helix</keyword>
<proteinExistence type="inferred from homology"/>
<evidence type="ECO:0000256" key="5">
    <source>
        <dbReference type="ARBA" id="ARBA00022840"/>
    </source>
</evidence>
<dbReference type="GO" id="GO:0140662">
    <property type="term" value="F:ATP-dependent protein folding chaperone"/>
    <property type="evidence" value="ECO:0007669"/>
    <property type="project" value="InterPro"/>
</dbReference>
<feature type="region of interest" description="Disordered" evidence="8">
    <location>
        <begin position="193"/>
        <end position="334"/>
    </location>
</feature>
<evidence type="ECO:0000256" key="2">
    <source>
        <dbReference type="ARBA" id="ARBA00009824"/>
    </source>
</evidence>
<feature type="region of interest" description="Disordered" evidence="8">
    <location>
        <begin position="1"/>
        <end position="63"/>
    </location>
</feature>
<feature type="region of interest" description="Disordered" evidence="8">
    <location>
        <begin position="142"/>
        <end position="164"/>
    </location>
</feature>
<comment type="caution">
    <text evidence="10">The sequence shown here is derived from an EMBL/GenBank/DDBJ whole genome shotgun (WGS) entry which is preliminary data.</text>
</comment>
<sequence length="1474" mass="157923">MSPSGEEADSGAHRTQAASSGREGVAEAGKEAADDGVDDLPRFTADDRWNGASGLSALPPPPLWHGAVAPYREETYVEPERTLTFRSGEGERAVQDDWLTLEDDDYDIEEEFDALINTLDASEKSALAGTDGEVAQRLDVLSLGGPSNVPSASDTDTTAAVHPGLESLDREQRYSLGTFIVTVIAEKEIEADTLRRERQQQDREAEQRRANRKGGHQGKQPKEEQEAVRDDKTTEPRVETVPVETSSAAPRLHPIAHDEQETAESHIETIPMGTSSAAQRLRSIAHRHRPDDHPPASPPLDDASDDSNIDSGTRSVTSAASAVGKAHPFPSSLPDATFEERYTRLLLSGLELSDTQRESILYLLSECVNGNVTRDQRRALIDATVALVGDVPARFGALQALLTLSLSTGVYDARSRAFLRRASLEMKVPWRQVAMAELAVAALLVHQGQLAQQSPTGAPGLRGLFAAGEREDGAGPDALLSEFTGDDYAERAKKRYKKKSRRRALKVVAIALGGGAVFGLAGALAAPLLLPALVGIGITGASTLAATGTVASGAVVASFFGGLGAGYIGHKARKRTRMRLTDFDLEPLGIEEYASAKCQPAATEPAPSTTSSSPPLPPVTELSTPSRTSANAPADEAPEVSAGAQAILRDEVERALRELEHDPAERPSQETSTSEAPDESTPADSDDAEHSDVMERQAVAALRGQGARDDGDGDAKAFRADTSAADGGSHARKSKSSWRRYLRPWVRRKKGASSGAEPRPYHGSKDVVKHAAAVAALRANQADRPAASDSLASNALPPSSAAMAPATPAAMPPPPPTAASPLDAPHGLQVALFVPGWLTKSYQEGACASQFYRSIGNGRLLRCAERYALRWEPRQLYEMGRAFFKFWTTKAATSAAQQAAPYVFQGLSMAAGALVSSIAWPLAVYSAADAVDGPWSVLLNRANAAGDALADVLALREHGQRPVTLIGYSHGARVVFKCLEALAEAGVYGVVDEAYLIGAPCTGDGRRWLRASRAVAGRLVNAYCGTDWALALFHRGSSGEFRVAGLAPIRHCGGRVENVNLALLGLQGHRELREALPRILTALGVETGRLSFPPILLRDVELLHEEEESARYRMGMGSEGSEEENGAEGGAAEARTGAKGHRKKGKRRGRGRRARRMVTDERGRAWRRDKYVDSDDERQEEGREARGWLLREEDTSESGQREAGDVAAAAEATSLIDVDVDGKAEGIQAESRASRAGRAANLSFDAILDAPMRDHDEDDTEAADVDAEWTDFQSVQPLSTTAAGANTLVHSLGIETAGGHFLPVIAAGTRMPCERTVVLTTCADHQESVSLFVYQGEKKQLRALGAKRARRDHRLLRMLEFQGFASSALQGRGRAGTARIELTLALDAHGNLEVSVRDMLGAQRLSAVVPASRMACERGAFDTDEAEEEKKSRRKGKWWGRSHPRPGPETPADERPEARRSVLYESGPAPDAPA</sequence>
<keyword evidence="5" id="KW-0067">ATP-binding</keyword>
<feature type="compositionally biased region" description="Basic and acidic residues" evidence="8">
    <location>
        <begin position="706"/>
        <end position="719"/>
    </location>
</feature>
<feature type="region of interest" description="Disordered" evidence="8">
    <location>
        <begin position="779"/>
        <end position="822"/>
    </location>
</feature>
<dbReference type="EMBL" id="JANCYW010000016">
    <property type="protein sequence ID" value="KAK4538141.1"/>
    <property type="molecule type" value="Genomic_DNA"/>
</dbReference>
<dbReference type="PANTHER" id="PTHR17920">
    <property type="entry name" value="TRANSMEMBRANE AND COILED-COIL DOMAIN-CONTAINING PROTEIN 4 TMCO4"/>
    <property type="match status" value="1"/>
</dbReference>
<feature type="compositionally biased region" description="Basic and acidic residues" evidence="8">
    <location>
        <begin position="1180"/>
        <end position="1204"/>
    </location>
</feature>
<feature type="compositionally biased region" description="Basic and acidic residues" evidence="8">
    <location>
        <begin position="220"/>
        <end position="238"/>
    </location>
</feature>
<evidence type="ECO:0000256" key="8">
    <source>
        <dbReference type="SAM" id="MobiDB-lite"/>
    </source>
</evidence>
<keyword evidence="7 9" id="KW-0472">Membrane</keyword>
<dbReference type="InterPro" id="IPR013126">
    <property type="entry name" value="Hsp_70_fam"/>
</dbReference>
<feature type="region of interest" description="Disordered" evidence="8">
    <location>
        <begin position="660"/>
        <end position="737"/>
    </location>
</feature>
<dbReference type="Gene3D" id="2.60.34.10">
    <property type="entry name" value="Substrate Binding Domain Of DNAk, Chain A, domain 1"/>
    <property type="match status" value="1"/>
</dbReference>
<dbReference type="SUPFAM" id="SSF53474">
    <property type="entry name" value="alpha/beta-Hydrolases"/>
    <property type="match status" value="1"/>
</dbReference>
<keyword evidence="4" id="KW-0547">Nucleotide-binding</keyword>
<feature type="region of interest" description="Disordered" evidence="8">
    <location>
        <begin position="1420"/>
        <end position="1474"/>
    </location>
</feature>